<dbReference type="CDD" id="cd24078">
    <property type="entry name" value="ASKHA_NBD_NAGK_meta"/>
    <property type="match status" value="1"/>
</dbReference>
<proteinExistence type="evidence at transcript level"/>
<evidence type="ECO:0000256" key="1">
    <source>
        <dbReference type="ARBA" id="ARBA00006198"/>
    </source>
</evidence>
<dbReference type="Pfam" id="PF01869">
    <property type="entry name" value="BcrAD_BadFG"/>
    <property type="match status" value="1"/>
</dbReference>
<feature type="domain" description="ATPase BadF/BadG/BcrA/BcrD type" evidence="5">
    <location>
        <begin position="6"/>
        <end position="277"/>
    </location>
</feature>
<dbReference type="InterPro" id="IPR043129">
    <property type="entry name" value="ATPase_NBD"/>
</dbReference>
<evidence type="ECO:0000256" key="3">
    <source>
        <dbReference type="ARBA" id="ARBA00014974"/>
    </source>
</evidence>
<evidence type="ECO:0000256" key="2">
    <source>
        <dbReference type="ARBA" id="ARBA00012122"/>
    </source>
</evidence>
<accession>A0A0K8TTK3</accession>
<reference evidence="6" key="1">
    <citation type="journal article" date="2015" name="Insect Biochem. Mol. Biol.">
        <title>An insight into the sialome of the horse fly, Tabanus bromius.</title>
        <authorList>
            <person name="Ribeiro J.M."/>
            <person name="Kazimirova M."/>
            <person name="Takac P."/>
            <person name="Andersen J.F."/>
            <person name="Francischetti I.M."/>
        </authorList>
    </citation>
    <scope>NUCLEOTIDE SEQUENCE</scope>
</reference>
<dbReference type="SUPFAM" id="SSF53067">
    <property type="entry name" value="Actin-like ATPase domain"/>
    <property type="match status" value="2"/>
</dbReference>
<dbReference type="PANTHER" id="PTHR12862">
    <property type="entry name" value="BADF TYPE ATPASE DOMAIN-CONTAINING PROTEIN"/>
    <property type="match status" value="1"/>
</dbReference>
<protein>
    <recommendedName>
        <fullName evidence="3">N-acetyl-D-glucosamine kinase</fullName>
        <ecNumber evidence="2">2.7.1.59</ecNumber>
    </recommendedName>
    <alternativeName>
        <fullName evidence="4">GlcNAc kinase</fullName>
    </alternativeName>
</protein>
<keyword evidence="6" id="KW-0808">Transferase</keyword>
<dbReference type="EMBL" id="GDAI01000120">
    <property type="protein sequence ID" value="JAI17483.1"/>
    <property type="molecule type" value="mRNA"/>
</dbReference>
<dbReference type="EC" id="2.7.1.59" evidence="2"/>
<evidence type="ECO:0000313" key="6">
    <source>
        <dbReference type="EMBL" id="JAI17483.1"/>
    </source>
</evidence>
<name>A0A0K8TTK3_TABBR</name>
<dbReference type="GO" id="GO:0045127">
    <property type="term" value="F:N-acetylglucosamine kinase activity"/>
    <property type="evidence" value="ECO:0007669"/>
    <property type="project" value="UniProtKB-EC"/>
</dbReference>
<dbReference type="InterPro" id="IPR002731">
    <property type="entry name" value="ATPase_BadF"/>
</dbReference>
<dbReference type="AlphaFoldDB" id="A0A0K8TTK3"/>
<evidence type="ECO:0000256" key="4">
    <source>
        <dbReference type="ARBA" id="ARBA00031123"/>
    </source>
</evidence>
<keyword evidence="6" id="KW-0418">Kinase</keyword>
<evidence type="ECO:0000259" key="5">
    <source>
        <dbReference type="Pfam" id="PF01869"/>
    </source>
</evidence>
<comment type="similarity">
    <text evidence="1">Belongs to the eukaryotic-type N-acetylglucosamine kinase family.</text>
</comment>
<dbReference type="Gene3D" id="3.30.420.40">
    <property type="match status" value="1"/>
</dbReference>
<organism evidence="6">
    <name type="scientific">Tabanus bromius</name>
    <name type="common">Band-eyed brown horse fly</name>
    <dbReference type="NCBI Taxonomy" id="304241"/>
    <lineage>
        <taxon>Eukaryota</taxon>
        <taxon>Metazoa</taxon>
        <taxon>Ecdysozoa</taxon>
        <taxon>Arthropoda</taxon>
        <taxon>Hexapoda</taxon>
        <taxon>Insecta</taxon>
        <taxon>Pterygota</taxon>
        <taxon>Neoptera</taxon>
        <taxon>Endopterygota</taxon>
        <taxon>Diptera</taxon>
        <taxon>Brachycera</taxon>
        <taxon>Tabanomorpha</taxon>
        <taxon>Tabanoidea</taxon>
        <taxon>Tabanidae</taxon>
        <taxon>Tabanus</taxon>
    </lineage>
</organism>
<sequence length="347" mass="38074">MKFFGGVEGGATHSKLIICNERGEQVASTTGLGTNHWLSGIPECARRIADMVERAKDEAGIPLSNRLACLGLSLSGCEQESTNKELEEVIRNTYPDIAEAFVVCSDTIGSICVASKLGGLVVISGTGSNTLLRNPDGSTCSCGGWGSMLGDEGGAWWLSHRAIKTVYDEMDNFAKSPYPINYVWDLIKQHFNVETRVDLLEHCYARYNKPFFASLCKKLAVAAKDGDQLCMQLFKEAGKALAKSTKAVLPKVHSSLVESGELMVVCVGSVWNSWELMREGFIKELNTTNIPFGLKLVKTTKTMAYGAVYLAADATQFDLPRCYEDNYETFHLYKQSLILNGNGNKIY</sequence>
<dbReference type="InterPro" id="IPR039758">
    <property type="entry name" value="NAGK-like"/>
</dbReference>
<dbReference type="PANTHER" id="PTHR12862:SF0">
    <property type="entry name" value="N-ACETYL-D-GLUCOSAMINE KINASE"/>
    <property type="match status" value="1"/>
</dbReference>